<dbReference type="Pfam" id="PF01497">
    <property type="entry name" value="Peripla_BP_2"/>
    <property type="match status" value="1"/>
</dbReference>
<reference evidence="6" key="2">
    <citation type="submission" date="2017-05" db="EMBL/GenBank/DDBJ databases">
        <authorList>
            <consortium name="The Broad Institute Genomics Platform"/>
            <consortium name="The Broad Institute Genomic Center for Infectious Diseases"/>
            <person name="Earl A."/>
            <person name="Manson A."/>
            <person name="Schwartman J."/>
            <person name="Gilmore M."/>
            <person name="Abouelleil A."/>
            <person name="Cao P."/>
            <person name="Chapman S."/>
            <person name="Cusick C."/>
            <person name="Shea T."/>
            <person name="Young S."/>
            <person name="Neafsey D."/>
            <person name="Nusbaum C."/>
            <person name="Birren B."/>
        </authorList>
    </citation>
    <scope>NUCLEOTIDE SEQUENCE</scope>
    <source>
        <strain evidence="6">9D6_DIV0238</strain>
    </source>
</reference>
<keyword evidence="7" id="KW-1185">Reference proteome</keyword>
<feature type="region of interest" description="Disordered" evidence="2">
    <location>
        <begin position="25"/>
        <end position="47"/>
    </location>
</feature>
<dbReference type="InterPro" id="IPR002491">
    <property type="entry name" value="ABC_transptr_periplasmic_BD"/>
</dbReference>
<evidence type="ECO:0000313" key="7">
    <source>
        <dbReference type="Proteomes" id="UP000196151"/>
    </source>
</evidence>
<evidence type="ECO:0000313" key="5">
    <source>
        <dbReference type="EMBL" id="OUZ35142.1"/>
    </source>
</evidence>
<dbReference type="OrthoDB" id="66025at2"/>
<dbReference type="PANTHER" id="PTHR30535:SF34">
    <property type="entry name" value="MOLYBDATE-BINDING PROTEIN MOLA"/>
    <property type="match status" value="1"/>
</dbReference>
<protein>
    <submittedName>
        <fullName evidence="6">Iron complex transport system substrate-binding protein</fullName>
    </submittedName>
</protein>
<evidence type="ECO:0000256" key="1">
    <source>
        <dbReference type="ARBA" id="ARBA00008814"/>
    </source>
</evidence>
<dbReference type="PANTHER" id="PTHR30535">
    <property type="entry name" value="VITAMIN B12-BINDING PROTEIN"/>
    <property type="match status" value="1"/>
</dbReference>
<dbReference type="RefSeq" id="WP_087639779.1">
    <property type="nucleotide sequence ID" value="NZ_CP147246.1"/>
</dbReference>
<dbReference type="EMBL" id="NIBQ01000001">
    <property type="protein sequence ID" value="OUZ35142.1"/>
    <property type="molecule type" value="Genomic_DNA"/>
</dbReference>
<proteinExistence type="inferred from homology"/>
<dbReference type="Gene3D" id="1.20.58.2180">
    <property type="match status" value="1"/>
</dbReference>
<reference evidence="5" key="1">
    <citation type="submission" date="2017-05" db="EMBL/GenBank/DDBJ databases">
        <title>The Genome Sequence of Enterococcus sp. 9D6_DIV0238.</title>
        <authorList>
            <consortium name="The Broad Institute Genomics Platform"/>
            <consortium name="The Broad Institute Genomic Center for Infectious Diseases"/>
            <person name="Earl A."/>
            <person name="Manson A."/>
            <person name="Schwartman J."/>
            <person name="Gilmore M."/>
            <person name="Abouelleil A."/>
            <person name="Cao P."/>
            <person name="Chapman S."/>
            <person name="Cusick C."/>
            <person name="Shea T."/>
            <person name="Young S."/>
            <person name="Neafsey D."/>
            <person name="Nusbaum C."/>
            <person name="Birren B."/>
        </authorList>
    </citation>
    <scope>NUCLEOTIDE SEQUENCE [LARGE SCALE GENOMIC DNA]</scope>
    <source>
        <strain evidence="5">9D6_DIV0238</strain>
    </source>
</reference>
<evidence type="ECO:0000259" key="4">
    <source>
        <dbReference type="PROSITE" id="PS50983"/>
    </source>
</evidence>
<dbReference type="SUPFAM" id="SSF53807">
    <property type="entry name" value="Helical backbone' metal receptor"/>
    <property type="match status" value="1"/>
</dbReference>
<dbReference type="PROSITE" id="PS51257">
    <property type="entry name" value="PROKAR_LIPOPROTEIN"/>
    <property type="match status" value="1"/>
</dbReference>
<feature type="chain" id="PRO_5013278681" evidence="3">
    <location>
        <begin position="23"/>
        <end position="364"/>
    </location>
</feature>
<reference evidence="6" key="3">
    <citation type="submission" date="2024-03" db="EMBL/GenBank/DDBJ databases">
        <title>The Genome Sequence of Enterococcus sp. DIV0238c.</title>
        <authorList>
            <consortium name="The Broad Institute Genomics Platform"/>
            <consortium name="The Broad Institute Microbial Omics Core"/>
            <consortium name="The Broad Institute Genomic Center for Infectious Diseases"/>
            <person name="Earl A."/>
            <person name="Manson A."/>
            <person name="Gilmore M."/>
            <person name="Schwartman J."/>
            <person name="Shea T."/>
            <person name="Abouelleil A."/>
            <person name="Cao P."/>
            <person name="Chapman S."/>
            <person name="Cusick C."/>
            <person name="Young S."/>
            <person name="Neafsey D."/>
            <person name="Nusbaum C."/>
            <person name="Birren B."/>
        </authorList>
    </citation>
    <scope>NUCLEOTIDE SEQUENCE</scope>
    <source>
        <strain evidence="6">9D6_DIV0238</strain>
    </source>
</reference>
<dbReference type="GO" id="GO:0071281">
    <property type="term" value="P:cellular response to iron ion"/>
    <property type="evidence" value="ECO:0007669"/>
    <property type="project" value="TreeGrafter"/>
</dbReference>
<sequence>MKKKTIQLVVLMLLSVVITGCAGKNDQKNDSKSSSSQSEKMTRVFTDSAGRDVEIPNTIEKIAPSGPLAQLVLYTSSPDLLVGLASPFSTESKEFIDQKYQSLPEFGQFYGKNASLNMEALSAAEPDVVIDIGEAKKTVKEDMDKLQDQLDIPTIFIEANLSNLPEAYQKIGELLGNTEETDQLSAYCEKVLVQAKEVKGSLKAADQKSVYYASGNAGLNTNAEGSFHAQVLDEVGAKNAAVGVDIVSKGAGSVVSMEQLIQWQPDYILADSKDVYKQITTEESWKELTAVKENRVYQIPTAPYNFLGSPPSVNRIIGIQWLGQLIYPEQYQLDIKQDVAEFYELFYHVKPTNEQISAILENAQ</sequence>
<dbReference type="PROSITE" id="PS50983">
    <property type="entry name" value="FE_B12_PBP"/>
    <property type="match status" value="1"/>
</dbReference>
<evidence type="ECO:0000256" key="3">
    <source>
        <dbReference type="SAM" id="SignalP"/>
    </source>
</evidence>
<evidence type="ECO:0000256" key="2">
    <source>
        <dbReference type="SAM" id="MobiDB-lite"/>
    </source>
</evidence>
<feature type="signal peptide" evidence="3">
    <location>
        <begin position="1"/>
        <end position="22"/>
    </location>
</feature>
<dbReference type="EMBL" id="CP147246">
    <property type="protein sequence ID" value="WYJ95659.1"/>
    <property type="molecule type" value="Genomic_DNA"/>
</dbReference>
<dbReference type="AlphaFoldDB" id="A0A200JD50"/>
<accession>A0A200JD50</accession>
<dbReference type="InterPro" id="IPR050902">
    <property type="entry name" value="ABC_Transporter_SBP"/>
</dbReference>
<comment type="similarity">
    <text evidence="1">Belongs to the bacterial solute-binding protein 8 family.</text>
</comment>
<feature type="domain" description="Fe/B12 periplasmic-binding" evidence="4">
    <location>
        <begin position="60"/>
        <end position="330"/>
    </location>
</feature>
<organism evidence="5">
    <name type="scientific">Candidatus Enterococcus dunnyi</name>
    <dbReference type="NCBI Taxonomy" id="1834192"/>
    <lineage>
        <taxon>Bacteria</taxon>
        <taxon>Bacillati</taxon>
        <taxon>Bacillota</taxon>
        <taxon>Bacilli</taxon>
        <taxon>Lactobacillales</taxon>
        <taxon>Enterococcaceae</taxon>
        <taxon>Enterococcus</taxon>
    </lineage>
</organism>
<keyword evidence="3" id="KW-0732">Signal</keyword>
<name>A0A200JD50_9ENTE</name>
<gene>
    <name evidence="5" type="ORF">A5889_000617</name>
    <name evidence="6" type="ORF">A5889_003207</name>
</gene>
<dbReference type="Gene3D" id="3.40.50.1980">
    <property type="entry name" value="Nitrogenase molybdenum iron protein domain"/>
    <property type="match status" value="2"/>
</dbReference>
<evidence type="ECO:0000313" key="6">
    <source>
        <dbReference type="EMBL" id="WYJ95659.1"/>
    </source>
</evidence>
<dbReference type="Proteomes" id="UP000196151">
    <property type="component" value="Chromosome"/>
</dbReference>